<sequence>MRHTLTAGVQVEITTVAERPEPSRYHFDAGPWGEFMRFNRVAEAYFLQARQVFPEICLLATTDDGTVVADGQAVPLALGGPGRARLPDGGWEQAVVWAFADQRRGVQPNAACALNIAVAASLQGQGLSRLILAALRDAVRDAGLSTLVAPVRPTWKDREPWTTMGEYAARVRTDGMPYDPWLRTHVRAGGVIVAVAPTSWVIAATLADWRAWTGLAFDADGEVEVPYALVPVRCDTRAGHVTYVEPNVWVRHDVGSSRPLLAAGDSERQ</sequence>
<comment type="caution">
    <text evidence="1">The sequence shown here is derived from an EMBL/GenBank/DDBJ whole genome shotgun (WGS) entry which is preliminary data.</text>
</comment>
<dbReference type="Gene3D" id="3.40.630.30">
    <property type="match status" value="1"/>
</dbReference>
<protein>
    <submittedName>
        <fullName evidence="1">GNAT superfamily N-acetyltransferase</fullName>
    </submittedName>
</protein>
<organism evidence="1 2">
    <name type="scientific">Actinopolymorpha pittospori</name>
    <dbReference type="NCBI Taxonomy" id="648752"/>
    <lineage>
        <taxon>Bacteria</taxon>
        <taxon>Bacillati</taxon>
        <taxon>Actinomycetota</taxon>
        <taxon>Actinomycetes</taxon>
        <taxon>Propionibacteriales</taxon>
        <taxon>Actinopolymorphaceae</taxon>
        <taxon>Actinopolymorpha</taxon>
    </lineage>
</organism>
<dbReference type="SUPFAM" id="SSF55729">
    <property type="entry name" value="Acyl-CoA N-acyltransferases (Nat)"/>
    <property type="match status" value="1"/>
</dbReference>
<evidence type="ECO:0000313" key="2">
    <source>
        <dbReference type="Proteomes" id="UP000638648"/>
    </source>
</evidence>
<accession>A0A927N650</accession>
<dbReference type="InterPro" id="IPR016181">
    <property type="entry name" value="Acyl_CoA_acyltransferase"/>
</dbReference>
<keyword evidence="2" id="KW-1185">Reference proteome</keyword>
<name>A0A927N650_9ACTN</name>
<dbReference type="EMBL" id="JADBEM010000001">
    <property type="protein sequence ID" value="MBE1609672.1"/>
    <property type="molecule type" value="Genomic_DNA"/>
</dbReference>
<reference evidence="1" key="1">
    <citation type="submission" date="2020-10" db="EMBL/GenBank/DDBJ databases">
        <title>Sequencing the genomes of 1000 actinobacteria strains.</title>
        <authorList>
            <person name="Klenk H.-P."/>
        </authorList>
    </citation>
    <scope>NUCLEOTIDE SEQUENCE</scope>
    <source>
        <strain evidence="1">DSM 45354</strain>
    </source>
</reference>
<dbReference type="RefSeq" id="WP_192753211.1">
    <property type="nucleotide sequence ID" value="NZ_BAABJL010000163.1"/>
</dbReference>
<dbReference type="AlphaFoldDB" id="A0A927N650"/>
<proteinExistence type="predicted"/>
<evidence type="ECO:0000313" key="1">
    <source>
        <dbReference type="EMBL" id="MBE1609672.1"/>
    </source>
</evidence>
<dbReference type="Proteomes" id="UP000638648">
    <property type="component" value="Unassembled WGS sequence"/>
</dbReference>
<gene>
    <name evidence="1" type="ORF">HEB94_006520</name>
</gene>